<dbReference type="SUPFAM" id="SSF55486">
    <property type="entry name" value="Metalloproteases ('zincins'), catalytic domain"/>
    <property type="match status" value="1"/>
</dbReference>
<accession>A0A8J7SL13</accession>
<dbReference type="RefSeq" id="WP_200311138.1">
    <property type="nucleotide sequence ID" value="NZ_JAENIM010000039.1"/>
</dbReference>
<evidence type="ECO:0000256" key="2">
    <source>
        <dbReference type="SAM" id="SignalP"/>
    </source>
</evidence>
<evidence type="ECO:0000313" key="4">
    <source>
        <dbReference type="Proteomes" id="UP000624703"/>
    </source>
</evidence>
<dbReference type="EMBL" id="JAENIM010000039">
    <property type="protein sequence ID" value="MBK1791125.1"/>
    <property type="molecule type" value="Genomic_DNA"/>
</dbReference>
<sequence length="805" mass="85080">MNTAKLLASFGLVGASAWFFASEKPNEYSTPKKAEISKMSPVGQPHASLAEKQRTQNSDTAAASKRPAHASDCPCAQHTSPIVQAAASAEISANELKSLFQLQRGDSASIQLATGQKLTGTTTMLAEHGEEWSTVAIDLTAESNAIQGILTMHINQREQQIAGTLVNQNSALAYQLEQLDQQNYQLTPVAATSLFCAQTSEDPEIVTLGMTQPAEQASDATAPADSESPEDAQGIVPVLNSQPTASACIYLDFDGQRVSGTIWNSSYNSGNDIVVDAATSKLSSSQITSIWKGVSARYAPFNVNVTTEEAAFLAAPATRRIRVVLTPANTFYGSGGTLSGAAGTAYVNSFSSSYYSASDTPTFVFTNHLYNNAAYIVETVTHESGHTLGLSHDGKGTTTYYQGHGDWAPIMGIGYYDPLVQWSKGEYTGSTNTQDDLAIISGSNNGFGYRSDDFGNTNSNASELIINSATNLSQTGLIHKSSDRDVFSFSTAAGSTNITVNQADYKSMLDVKIELYNAAGSLIASANPTTSFNASINMELDQGDYYLHVIAGSQGTASTGFTSYSSLGNYNISATIAGPPTLPAPQVAIISPSTEPAVTADQNVLQFEGEVNGTGSLSASWSVVAAPAGVNVEIDDPAQTSTEMVFPTSGNYTIRLTGSNEDASSYSEINVTIDYNEAQLLAQQDPNGDADADGLNNLLEYALGSDNTELGHNGFCSAINQGDTAGMLLSLPSSAPDDVRYSVEASSSMDPNDWVTLSQKDGNGNWTGSATVHEITNENGVASYCIEEDNNSPVRFYRLVTSMIQ</sequence>
<protein>
    <recommendedName>
        <fullName evidence="5">Pre-peptidase C-terminal domain-containing protein</fullName>
    </recommendedName>
</protein>
<dbReference type="Proteomes" id="UP000624703">
    <property type="component" value="Unassembled WGS sequence"/>
</dbReference>
<dbReference type="InterPro" id="IPR024079">
    <property type="entry name" value="MetalloPept_cat_dom_sf"/>
</dbReference>
<dbReference type="Gene3D" id="2.60.40.10">
    <property type="entry name" value="Immunoglobulins"/>
    <property type="match status" value="1"/>
</dbReference>
<evidence type="ECO:0000313" key="3">
    <source>
        <dbReference type="EMBL" id="MBK1791125.1"/>
    </source>
</evidence>
<dbReference type="AlphaFoldDB" id="A0A8J7SL13"/>
<dbReference type="Gene3D" id="2.60.120.380">
    <property type="match status" value="1"/>
</dbReference>
<keyword evidence="2" id="KW-0732">Signal</keyword>
<evidence type="ECO:0000256" key="1">
    <source>
        <dbReference type="SAM" id="MobiDB-lite"/>
    </source>
</evidence>
<name>A0A8J7SL13_9BACT</name>
<dbReference type="InterPro" id="IPR013783">
    <property type="entry name" value="Ig-like_fold"/>
</dbReference>
<comment type="caution">
    <text evidence="3">The sequence shown here is derived from an EMBL/GenBank/DDBJ whole genome shotgun (WGS) entry which is preliminary data.</text>
</comment>
<dbReference type="GO" id="GO:0008237">
    <property type="term" value="F:metallopeptidase activity"/>
    <property type="evidence" value="ECO:0007669"/>
    <property type="project" value="InterPro"/>
</dbReference>
<proteinExistence type="predicted"/>
<dbReference type="Gene3D" id="3.40.390.10">
    <property type="entry name" value="Collagenase (Catalytic Domain)"/>
    <property type="match status" value="1"/>
</dbReference>
<evidence type="ECO:0008006" key="5">
    <source>
        <dbReference type="Google" id="ProtNLM"/>
    </source>
</evidence>
<keyword evidence="4" id="KW-1185">Reference proteome</keyword>
<feature type="region of interest" description="Disordered" evidence="1">
    <location>
        <begin position="30"/>
        <end position="75"/>
    </location>
</feature>
<dbReference type="SUPFAM" id="SSF89260">
    <property type="entry name" value="Collagen-binding domain"/>
    <property type="match status" value="1"/>
</dbReference>
<organism evidence="3 4">
    <name type="scientific">Persicirhabdus sediminis</name>
    <dbReference type="NCBI Taxonomy" id="454144"/>
    <lineage>
        <taxon>Bacteria</taxon>
        <taxon>Pseudomonadati</taxon>
        <taxon>Verrucomicrobiota</taxon>
        <taxon>Verrucomicrobiia</taxon>
        <taxon>Verrucomicrobiales</taxon>
        <taxon>Verrucomicrobiaceae</taxon>
        <taxon>Persicirhabdus</taxon>
    </lineage>
</organism>
<gene>
    <name evidence="3" type="ORF">JIN82_08170</name>
</gene>
<feature type="signal peptide" evidence="2">
    <location>
        <begin position="1"/>
        <end position="21"/>
    </location>
</feature>
<feature type="chain" id="PRO_5035178988" description="Pre-peptidase C-terminal domain-containing protein" evidence="2">
    <location>
        <begin position="22"/>
        <end position="805"/>
    </location>
</feature>
<reference evidence="3" key="1">
    <citation type="submission" date="2021-01" db="EMBL/GenBank/DDBJ databases">
        <title>Modified the classification status of verrucomicrobia.</title>
        <authorList>
            <person name="Feng X."/>
        </authorList>
    </citation>
    <scope>NUCLEOTIDE SEQUENCE</scope>
    <source>
        <strain evidence="3">_KCTC 22039</strain>
    </source>
</reference>